<dbReference type="InterPro" id="IPR010980">
    <property type="entry name" value="Cyt_c/b562"/>
</dbReference>
<dbReference type="PATRIC" id="fig|271065.3.peg.2685"/>
<accession>G4SXZ2</accession>
<keyword evidence="2" id="KW-1185">Reference proteome</keyword>
<dbReference type="EMBL" id="FO082060">
    <property type="protein sequence ID" value="CCE24293.1"/>
    <property type="molecule type" value="Genomic_DNA"/>
</dbReference>
<dbReference type="GO" id="GO:0022900">
    <property type="term" value="P:electron transport chain"/>
    <property type="evidence" value="ECO:0007669"/>
    <property type="project" value="InterPro"/>
</dbReference>
<evidence type="ECO:0008006" key="3">
    <source>
        <dbReference type="Google" id="ProtNLM"/>
    </source>
</evidence>
<protein>
    <recommendedName>
        <fullName evidence="3">Cytochrome c</fullName>
    </recommendedName>
</protein>
<dbReference type="STRING" id="1091494.MEALZ_2618"/>
<dbReference type="Proteomes" id="UP000008315">
    <property type="component" value="Chromosome"/>
</dbReference>
<sequence length="152" mass="17350">MNQRNRLQWTVALLSGALVVALVVWLFGEVWRYAGEYDKNPSHRNLKNQLMRRKSNSMQDILDAIVRGRLNRVNTAAVDMERYAAAIDGYLSTDVYEKHGKSFNEAIYDLKRASTQNDAELAKEAALRLERACLECHMLINAHKGQQVQGNE</sequence>
<evidence type="ECO:0000313" key="1">
    <source>
        <dbReference type="EMBL" id="CCE24293.1"/>
    </source>
</evidence>
<dbReference type="KEGG" id="mah:MEALZ_2618"/>
<name>G4SXZ2_META2</name>
<dbReference type="RefSeq" id="WP_014149062.1">
    <property type="nucleotide sequence ID" value="NC_016112.1"/>
</dbReference>
<gene>
    <name evidence="1" type="ordered locus">MEALZ_2618</name>
</gene>
<organism evidence="1 2">
    <name type="scientific">Methylotuvimicrobium alcaliphilum (strain DSM 19304 / NCIMB 14124 / VKM B-2133 / 20Z)</name>
    <name type="common">Methylomicrobium alcaliphilum</name>
    <dbReference type="NCBI Taxonomy" id="1091494"/>
    <lineage>
        <taxon>Bacteria</taxon>
        <taxon>Pseudomonadati</taxon>
        <taxon>Pseudomonadota</taxon>
        <taxon>Gammaproteobacteria</taxon>
        <taxon>Methylococcales</taxon>
        <taxon>Methylococcaceae</taxon>
        <taxon>Methylotuvimicrobium</taxon>
    </lineage>
</organism>
<evidence type="ECO:0000313" key="2">
    <source>
        <dbReference type="Proteomes" id="UP000008315"/>
    </source>
</evidence>
<dbReference type="GO" id="GO:0005506">
    <property type="term" value="F:iron ion binding"/>
    <property type="evidence" value="ECO:0007669"/>
    <property type="project" value="InterPro"/>
</dbReference>
<dbReference type="GO" id="GO:0020037">
    <property type="term" value="F:heme binding"/>
    <property type="evidence" value="ECO:0007669"/>
    <property type="project" value="InterPro"/>
</dbReference>
<dbReference type="GO" id="GO:0009055">
    <property type="term" value="F:electron transfer activity"/>
    <property type="evidence" value="ECO:0007669"/>
    <property type="project" value="InterPro"/>
</dbReference>
<dbReference type="HOGENOM" id="CLU_1720168_0_0_6"/>
<proteinExistence type="predicted"/>
<dbReference type="SUPFAM" id="SSF47175">
    <property type="entry name" value="Cytochromes"/>
    <property type="match status" value="1"/>
</dbReference>
<reference evidence="2" key="1">
    <citation type="journal article" date="2012" name="J. Bacteriol.">
        <title>Genome sequence of the haloalkaliphilic methanotrophic bacterium Methylomicrobium alcaliphilum 20Z.</title>
        <authorList>
            <person name="Vuilleumier S."/>
            <person name="Khmelenina V.N."/>
            <person name="Bringel F."/>
            <person name="Reshetnikov A.S."/>
            <person name="Lajus A."/>
            <person name="Mangenot S."/>
            <person name="Rouy Z."/>
            <person name="Op den Camp H.J."/>
            <person name="Jetten M.S."/>
            <person name="Dispirito A.A."/>
            <person name="Dunfield P."/>
            <person name="Klotz M.G."/>
            <person name="Semrau J.D."/>
            <person name="Stein L.Y."/>
            <person name="Barbe V."/>
            <person name="Medigue C."/>
            <person name="Trotsenko Y.A."/>
            <person name="Kalyuzhnaya M.G."/>
        </authorList>
    </citation>
    <scope>NUCLEOTIDE SEQUENCE [LARGE SCALE GENOMIC DNA]</scope>
    <source>
        <strain evidence="2">DSM 19304 / NCIMB 14124 / VKM B-2133 / 20Z</strain>
    </source>
</reference>
<dbReference type="AlphaFoldDB" id="G4SXZ2"/>